<comment type="caution">
    <text evidence="1">The sequence shown here is derived from an EMBL/GenBank/DDBJ whole genome shotgun (WGS) entry which is preliminary data.</text>
</comment>
<name>A0ABT0PMG4_9GAMM</name>
<reference evidence="1 2" key="1">
    <citation type="submission" date="2022-05" db="EMBL/GenBank/DDBJ databases">
        <authorList>
            <person name="Park J.-S."/>
        </authorList>
    </citation>
    <scope>NUCLEOTIDE SEQUENCE [LARGE SCALE GENOMIC DNA]</scope>
    <source>
        <strain evidence="1 2">2012CJ34-2</strain>
    </source>
</reference>
<evidence type="ECO:0000313" key="2">
    <source>
        <dbReference type="Proteomes" id="UP001203338"/>
    </source>
</evidence>
<gene>
    <name evidence="1" type="ORF">M3P05_19890</name>
</gene>
<protein>
    <submittedName>
        <fullName evidence="1">Uncharacterized protein</fullName>
    </submittedName>
</protein>
<evidence type="ECO:0000313" key="1">
    <source>
        <dbReference type="EMBL" id="MCL6272186.1"/>
    </source>
</evidence>
<accession>A0ABT0PMG4</accession>
<dbReference type="RefSeq" id="WP_249701872.1">
    <property type="nucleotide sequence ID" value="NZ_JAMFLX010000053.1"/>
</dbReference>
<keyword evidence="2" id="KW-1185">Reference proteome</keyword>
<sequence>MVIDSTPIDKELFLQKQNSLRVAIFIKPSQEEKYYHIDGGDAYIYPGLAEKLKLRMEYITKQVDIIYADNPYGQHLTYDIVIFPDWEIEERNLHVNLIFSFNKYGKSFSVSEKNTIDEREDWKAPVYFASSATIIGLPIAMAIDNNDIAGKIEMALDKIILKLENNYLPKIVATTRKNLNSI</sequence>
<dbReference type="Proteomes" id="UP001203338">
    <property type="component" value="Unassembled WGS sequence"/>
</dbReference>
<dbReference type="EMBL" id="JAMFLX010000053">
    <property type="protein sequence ID" value="MCL6272186.1"/>
    <property type="molecule type" value="Genomic_DNA"/>
</dbReference>
<proteinExistence type="predicted"/>
<organism evidence="1 2">
    <name type="scientific">Parendozoicomonas callyspongiae</name>
    <dbReference type="NCBI Taxonomy" id="2942213"/>
    <lineage>
        <taxon>Bacteria</taxon>
        <taxon>Pseudomonadati</taxon>
        <taxon>Pseudomonadota</taxon>
        <taxon>Gammaproteobacteria</taxon>
        <taxon>Oceanospirillales</taxon>
        <taxon>Endozoicomonadaceae</taxon>
        <taxon>Parendozoicomonas</taxon>
    </lineage>
</organism>